<dbReference type="KEGG" id="salf:SMD44_01070"/>
<dbReference type="EMBL" id="CP021748">
    <property type="protein sequence ID" value="ARX81672.1"/>
    <property type="molecule type" value="Genomic_DNA"/>
</dbReference>
<protein>
    <submittedName>
        <fullName evidence="1">Uncharacterized protein</fullName>
    </submittedName>
</protein>
<dbReference type="Proteomes" id="UP000195880">
    <property type="component" value="Chromosome"/>
</dbReference>
<dbReference type="STRING" id="67267.GCA_000716675_01105"/>
<accession>A0A1Z1W5K4</accession>
<keyword evidence="2" id="KW-1185">Reference proteome</keyword>
<organism evidence="1 2">
    <name type="scientific">Streptomyces alboflavus</name>
    <dbReference type="NCBI Taxonomy" id="67267"/>
    <lineage>
        <taxon>Bacteria</taxon>
        <taxon>Bacillati</taxon>
        <taxon>Actinomycetota</taxon>
        <taxon>Actinomycetes</taxon>
        <taxon>Kitasatosporales</taxon>
        <taxon>Streptomycetaceae</taxon>
        <taxon>Streptomyces</taxon>
    </lineage>
</organism>
<evidence type="ECO:0000313" key="2">
    <source>
        <dbReference type="Proteomes" id="UP000195880"/>
    </source>
</evidence>
<proteinExistence type="predicted"/>
<name>A0A1Z1W5K4_9ACTN</name>
<evidence type="ECO:0000313" key="1">
    <source>
        <dbReference type="EMBL" id="ARX81672.1"/>
    </source>
</evidence>
<dbReference type="RefSeq" id="WP_159399523.1">
    <property type="nucleotide sequence ID" value="NZ_CP021748.1"/>
</dbReference>
<dbReference type="eggNOG" id="ENOG5031YZT">
    <property type="taxonomic scope" value="Bacteria"/>
</dbReference>
<dbReference type="AlphaFoldDB" id="A0A1Z1W5K4"/>
<sequence>MNSYWTGLRAVLLVVDTVAALRQHEALAQGARVLIAVGDMIVDAGKHERS</sequence>
<gene>
    <name evidence="1" type="ORF">SMD44_01070</name>
</gene>
<reference evidence="1 2" key="1">
    <citation type="submission" date="2017-05" db="EMBL/GenBank/DDBJ databases">
        <title>Streptomyces alboflavus Genome sequencing and assembly.</title>
        <authorList>
            <person name="Wang Y."/>
            <person name="Du B."/>
            <person name="Ding Y."/>
            <person name="Liu H."/>
            <person name="Hou Q."/>
            <person name="Liu K."/>
            <person name="Wang C."/>
            <person name="Yao L."/>
        </authorList>
    </citation>
    <scope>NUCLEOTIDE SEQUENCE [LARGE SCALE GENOMIC DNA]</scope>
    <source>
        <strain evidence="1 2">MDJK44</strain>
    </source>
</reference>